<dbReference type="PROSITE" id="PS51371">
    <property type="entry name" value="CBS"/>
    <property type="match status" value="1"/>
</dbReference>
<gene>
    <name evidence="12" type="ORF">D9V32_07995</name>
</gene>
<dbReference type="InterPro" id="IPR000644">
    <property type="entry name" value="CBS_dom"/>
</dbReference>
<keyword evidence="13" id="KW-1185">Reference proteome</keyword>
<evidence type="ECO:0000259" key="11">
    <source>
        <dbReference type="PROSITE" id="PS51846"/>
    </source>
</evidence>
<dbReference type="CDD" id="cd04590">
    <property type="entry name" value="CBS_pair_CorC_HlyC_assoc"/>
    <property type="match status" value="1"/>
</dbReference>
<evidence type="ECO:0000256" key="8">
    <source>
        <dbReference type="PROSITE-ProRule" id="PRU01193"/>
    </source>
</evidence>
<dbReference type="GO" id="GO:0005886">
    <property type="term" value="C:plasma membrane"/>
    <property type="evidence" value="ECO:0007669"/>
    <property type="project" value="UniProtKB-SubCell"/>
</dbReference>
<dbReference type="Gene3D" id="3.10.580.10">
    <property type="entry name" value="CBS-domain"/>
    <property type="match status" value="1"/>
</dbReference>
<evidence type="ECO:0000256" key="2">
    <source>
        <dbReference type="ARBA" id="ARBA00022475"/>
    </source>
</evidence>
<dbReference type="InterPro" id="IPR046342">
    <property type="entry name" value="CBS_dom_sf"/>
</dbReference>
<dbReference type="PROSITE" id="PS51846">
    <property type="entry name" value="CNNM"/>
    <property type="match status" value="1"/>
</dbReference>
<dbReference type="Proteomes" id="UP000272503">
    <property type="component" value="Unassembled WGS sequence"/>
</dbReference>
<comment type="caution">
    <text evidence="12">The sequence shown here is derived from an EMBL/GenBank/DDBJ whole genome shotgun (WGS) entry which is preliminary data.</text>
</comment>
<evidence type="ECO:0000313" key="12">
    <source>
        <dbReference type="EMBL" id="RLP76087.1"/>
    </source>
</evidence>
<reference evidence="12 13" key="1">
    <citation type="submission" date="2018-10" db="EMBL/GenBank/DDBJ databases">
        <authorList>
            <person name="Li J."/>
        </authorList>
    </citation>
    <scope>NUCLEOTIDE SEQUENCE [LARGE SCALE GENOMIC DNA]</scope>
    <source>
        <strain evidence="12 13">IF 016277</strain>
    </source>
</reference>
<evidence type="ECO:0000256" key="1">
    <source>
        <dbReference type="ARBA" id="ARBA00004651"/>
    </source>
</evidence>
<feature type="transmembrane region" description="Helical" evidence="9">
    <location>
        <begin position="98"/>
        <end position="119"/>
    </location>
</feature>
<evidence type="ECO:0000256" key="5">
    <source>
        <dbReference type="ARBA" id="ARBA00022989"/>
    </source>
</evidence>
<name>A0A3L7A7E1_9MICO</name>
<evidence type="ECO:0000256" key="4">
    <source>
        <dbReference type="ARBA" id="ARBA00022737"/>
    </source>
</evidence>
<dbReference type="RefSeq" id="WP_121648372.1">
    <property type="nucleotide sequence ID" value="NZ_RCUX01000005.1"/>
</dbReference>
<dbReference type="InterPro" id="IPR051676">
    <property type="entry name" value="UPF0053_domain"/>
</dbReference>
<feature type="domain" description="CNNM transmembrane" evidence="11">
    <location>
        <begin position="1"/>
        <end position="202"/>
    </location>
</feature>
<keyword evidence="7" id="KW-0129">CBS domain</keyword>
<evidence type="ECO:0000259" key="10">
    <source>
        <dbReference type="PROSITE" id="PS51371"/>
    </source>
</evidence>
<dbReference type="OrthoDB" id="110231at2"/>
<dbReference type="PANTHER" id="PTHR43099:SF5">
    <property type="entry name" value="HLYC_CORC FAMILY TRANSPORTER"/>
    <property type="match status" value="1"/>
</dbReference>
<evidence type="ECO:0000256" key="6">
    <source>
        <dbReference type="ARBA" id="ARBA00023136"/>
    </source>
</evidence>
<keyword evidence="2" id="KW-1003">Cell membrane</keyword>
<dbReference type="SUPFAM" id="SSF54631">
    <property type="entry name" value="CBS-domain pair"/>
    <property type="match status" value="1"/>
</dbReference>
<dbReference type="AlphaFoldDB" id="A0A3L7A7E1"/>
<keyword evidence="6 8" id="KW-0472">Membrane</keyword>
<feature type="transmembrane region" description="Helical" evidence="9">
    <location>
        <begin position="6"/>
        <end position="28"/>
    </location>
</feature>
<organism evidence="12 13">
    <name type="scientific">Mycetocola tolaasinivorans</name>
    <dbReference type="NCBI Taxonomy" id="76635"/>
    <lineage>
        <taxon>Bacteria</taxon>
        <taxon>Bacillati</taxon>
        <taxon>Actinomycetota</taxon>
        <taxon>Actinomycetes</taxon>
        <taxon>Micrococcales</taxon>
        <taxon>Microbacteriaceae</taxon>
        <taxon>Mycetocola</taxon>
    </lineage>
</organism>
<evidence type="ECO:0000313" key="13">
    <source>
        <dbReference type="Proteomes" id="UP000272503"/>
    </source>
</evidence>
<evidence type="ECO:0000256" key="7">
    <source>
        <dbReference type="PROSITE-ProRule" id="PRU00703"/>
    </source>
</evidence>
<proteinExistence type="predicted"/>
<evidence type="ECO:0000256" key="3">
    <source>
        <dbReference type="ARBA" id="ARBA00022692"/>
    </source>
</evidence>
<dbReference type="InterPro" id="IPR002550">
    <property type="entry name" value="CNNM"/>
</dbReference>
<sequence>MSDWAGIAWLFILLGGNAFFVAAEFAVISARRSQIEPLAEKGKRSAITALWAMEHATLMLAACQLGITVCSLLILNVSEPAIHHLLGVPLGLTGLPDAVVGTVSFIITLVLVSYLHVVFGEMVPKNMSFSVPDRAVLILAPPLVFIARVFKPIIWGLNAFANLILRALRVVPKDEANSTFTLDEVATIVSQSTREGVLTDNSGALTAAFEFTGKKVSDVAIPTAELVTLPAGVTTSQLERAVAKNGFSRYVITGSGPGEQHDLLGYLHLKDVLRFDTGGEEVSPDQPIPLRRIRRLISLPQTDDLEDALATMRRSGSHLARAIDTEGNTTGVLFLEDIIEELVGEVHDATRRDSGR</sequence>
<feature type="transmembrane region" description="Helical" evidence="9">
    <location>
        <begin position="49"/>
        <end position="78"/>
    </location>
</feature>
<dbReference type="Pfam" id="PF01595">
    <property type="entry name" value="CNNM"/>
    <property type="match status" value="1"/>
</dbReference>
<protein>
    <submittedName>
        <fullName evidence="12">HlyC/CorC family transporter</fullName>
    </submittedName>
</protein>
<dbReference type="PANTHER" id="PTHR43099">
    <property type="entry name" value="UPF0053 PROTEIN YRKA"/>
    <property type="match status" value="1"/>
</dbReference>
<dbReference type="EMBL" id="RCUX01000005">
    <property type="protein sequence ID" value="RLP76087.1"/>
    <property type="molecule type" value="Genomic_DNA"/>
</dbReference>
<dbReference type="InterPro" id="IPR044751">
    <property type="entry name" value="Ion_transp-like_CBS"/>
</dbReference>
<keyword evidence="3 8" id="KW-0812">Transmembrane</keyword>
<keyword evidence="5 8" id="KW-1133">Transmembrane helix</keyword>
<comment type="subcellular location">
    <subcellularLocation>
        <location evidence="1">Cell membrane</location>
        <topology evidence="1">Multi-pass membrane protein</topology>
    </subcellularLocation>
</comment>
<keyword evidence="4" id="KW-0677">Repeat</keyword>
<feature type="domain" description="CBS" evidence="10">
    <location>
        <begin position="292"/>
        <end position="349"/>
    </location>
</feature>
<accession>A0A3L7A7E1</accession>
<dbReference type="Pfam" id="PF00571">
    <property type="entry name" value="CBS"/>
    <property type="match status" value="2"/>
</dbReference>
<evidence type="ECO:0000256" key="9">
    <source>
        <dbReference type="SAM" id="Phobius"/>
    </source>
</evidence>